<comment type="similarity">
    <text evidence="1">Belongs to the AAA ATPase family.</text>
</comment>
<sequence length="534" mass="59737">MTILRLVVRTARNRNWRSISTPSQTLNPLPRARSRDIPNPRLLYHRAFEHQFHSSASEMQVPNPNGSGRNLMFPAVLAGLLGVGGIEVAYADAAEEDISKPSSPAESPATESHVDLDEISKKQRQKIEDLLRSKGIRRGSYPQFTVAVKGQKVSIKFQIPPACEASQLIANMASHLGLKVEEHGGGSDILLRAWHSGVAWQLMLTRPEKKKETGSDVGELKDLNKHDGDLRILVFRSVITPSDKADIEFMKEGSLSPEELDALVAFTISWGKVRAKHKEISWDNIAGYDKQKRDIEDTILPRAVLFEGPPGTGKTSSAHVIANQAGVPLLYVPLEVILSKYYGERERLLGRVCSLANQLPDGAIIFLDEVDSFAISRDSDMHEATRRVLSVLLRQIDGFEQDKKVVVIFATNRKQDLHPAMISRFDSIITFNLPDQRNRKEIAAQYAKHLTESELDELATATEGMSGRDIRDVCQQAERSWASKIIRGQISKDGGEQGSSLLPPLQHYLDSALNRLKGLLTSVQPQWWRWSRWR</sequence>
<evidence type="ECO:0000313" key="7">
    <source>
        <dbReference type="Proteomes" id="UP001054821"/>
    </source>
</evidence>
<dbReference type="GO" id="GO:0005524">
    <property type="term" value="F:ATP binding"/>
    <property type="evidence" value="ECO:0007669"/>
    <property type="project" value="UniProtKB-KW"/>
</dbReference>
<keyword evidence="3" id="KW-0067">ATP-binding</keyword>
<dbReference type="GO" id="GO:0016887">
    <property type="term" value="F:ATP hydrolysis activity"/>
    <property type="evidence" value="ECO:0007669"/>
    <property type="project" value="InterPro"/>
</dbReference>
<dbReference type="GO" id="GO:0000502">
    <property type="term" value="C:proteasome complex"/>
    <property type="evidence" value="ECO:0007669"/>
    <property type="project" value="UniProtKB-ARBA"/>
</dbReference>
<name>A0AAD4Z2Z8_PRUDU</name>
<dbReference type="Proteomes" id="UP001054821">
    <property type="component" value="Chromosome 4"/>
</dbReference>
<keyword evidence="2" id="KW-0547">Nucleotide-binding</keyword>
<dbReference type="InterPro" id="IPR003959">
    <property type="entry name" value="ATPase_AAA_core"/>
</dbReference>
<organism evidence="6 7">
    <name type="scientific">Prunus dulcis</name>
    <name type="common">Almond</name>
    <name type="synonym">Amygdalus dulcis</name>
    <dbReference type="NCBI Taxonomy" id="3755"/>
    <lineage>
        <taxon>Eukaryota</taxon>
        <taxon>Viridiplantae</taxon>
        <taxon>Streptophyta</taxon>
        <taxon>Embryophyta</taxon>
        <taxon>Tracheophyta</taxon>
        <taxon>Spermatophyta</taxon>
        <taxon>Magnoliopsida</taxon>
        <taxon>eudicotyledons</taxon>
        <taxon>Gunneridae</taxon>
        <taxon>Pentapetalae</taxon>
        <taxon>rosids</taxon>
        <taxon>fabids</taxon>
        <taxon>Rosales</taxon>
        <taxon>Rosaceae</taxon>
        <taxon>Amygdaloideae</taxon>
        <taxon>Amygdaleae</taxon>
        <taxon>Prunus</taxon>
    </lineage>
</organism>
<dbReference type="Pfam" id="PF00004">
    <property type="entry name" value="AAA"/>
    <property type="match status" value="1"/>
</dbReference>
<evidence type="ECO:0000256" key="1">
    <source>
        <dbReference type="ARBA" id="ARBA00006914"/>
    </source>
</evidence>
<dbReference type="InterPro" id="IPR003593">
    <property type="entry name" value="AAA+_ATPase"/>
</dbReference>
<dbReference type="Gene3D" id="3.40.50.300">
    <property type="entry name" value="P-loop containing nucleotide triphosphate hydrolases"/>
    <property type="match status" value="1"/>
</dbReference>
<dbReference type="PANTHER" id="PTHR23073">
    <property type="entry name" value="26S PROTEASOME REGULATORY SUBUNIT"/>
    <property type="match status" value="1"/>
</dbReference>
<comment type="caution">
    <text evidence="6">The sequence shown here is derived from an EMBL/GenBank/DDBJ whole genome shotgun (WGS) entry which is preliminary data.</text>
</comment>
<evidence type="ECO:0000256" key="3">
    <source>
        <dbReference type="ARBA" id="ARBA00022840"/>
    </source>
</evidence>
<proteinExistence type="inferred from homology"/>
<evidence type="ECO:0000256" key="2">
    <source>
        <dbReference type="ARBA" id="ARBA00022741"/>
    </source>
</evidence>
<accession>A0AAD4Z2Z8</accession>
<protein>
    <recommendedName>
        <fullName evidence="5">AAA+ ATPase domain-containing protein</fullName>
    </recommendedName>
</protein>
<dbReference type="CDD" id="cd19481">
    <property type="entry name" value="RecA-like_protease"/>
    <property type="match status" value="1"/>
</dbReference>
<dbReference type="InterPro" id="IPR027417">
    <property type="entry name" value="P-loop_NTPase"/>
</dbReference>
<dbReference type="EMBL" id="JAJFAZ020000004">
    <property type="protein sequence ID" value="KAI5330831.1"/>
    <property type="molecule type" value="Genomic_DNA"/>
</dbReference>
<evidence type="ECO:0000313" key="6">
    <source>
        <dbReference type="EMBL" id="KAI5330831.1"/>
    </source>
</evidence>
<evidence type="ECO:0000256" key="4">
    <source>
        <dbReference type="SAM" id="MobiDB-lite"/>
    </source>
</evidence>
<gene>
    <name evidence="6" type="ORF">L3X38_020957</name>
</gene>
<dbReference type="Gene3D" id="1.10.8.60">
    <property type="match status" value="1"/>
</dbReference>
<feature type="domain" description="AAA+ ATPase" evidence="5">
    <location>
        <begin position="300"/>
        <end position="435"/>
    </location>
</feature>
<feature type="compositionally biased region" description="Low complexity" evidence="4">
    <location>
        <begin position="100"/>
        <end position="111"/>
    </location>
</feature>
<dbReference type="AlphaFoldDB" id="A0AAD4Z2Z8"/>
<dbReference type="SUPFAM" id="SSF52540">
    <property type="entry name" value="P-loop containing nucleoside triphosphate hydrolases"/>
    <property type="match status" value="1"/>
</dbReference>
<dbReference type="SMART" id="SM00382">
    <property type="entry name" value="AAA"/>
    <property type="match status" value="1"/>
</dbReference>
<dbReference type="InterPro" id="IPR050221">
    <property type="entry name" value="26S_Proteasome_ATPase"/>
</dbReference>
<keyword evidence="7" id="KW-1185">Reference proteome</keyword>
<feature type="region of interest" description="Disordered" evidence="4">
    <location>
        <begin position="97"/>
        <end position="119"/>
    </location>
</feature>
<evidence type="ECO:0000259" key="5">
    <source>
        <dbReference type="SMART" id="SM00382"/>
    </source>
</evidence>
<reference evidence="6 7" key="1">
    <citation type="journal article" date="2022" name="G3 (Bethesda)">
        <title>Whole-genome sequence and methylome profiling of the almond [Prunus dulcis (Mill.) D.A. Webb] cultivar 'Nonpareil'.</title>
        <authorList>
            <person name="D'Amico-Willman K.M."/>
            <person name="Ouma W.Z."/>
            <person name="Meulia T."/>
            <person name="Sideli G.M."/>
            <person name="Gradziel T.M."/>
            <person name="Fresnedo-Ramirez J."/>
        </authorList>
    </citation>
    <scope>NUCLEOTIDE SEQUENCE [LARGE SCALE GENOMIC DNA]</scope>
    <source>
        <strain evidence="6">Clone GOH B32 T37-40</strain>
    </source>
</reference>